<dbReference type="NCBIfam" id="TIGR01879">
    <property type="entry name" value="hydantase"/>
    <property type="match status" value="1"/>
</dbReference>
<feature type="binding site" evidence="7">
    <location>
        <position position="127"/>
    </location>
    <ligand>
        <name>Zn(2+)</name>
        <dbReference type="ChEBI" id="CHEBI:29105"/>
        <label>2</label>
    </ligand>
</feature>
<feature type="binding site" evidence="7">
    <location>
        <position position="92"/>
    </location>
    <ligand>
        <name>Zn(2+)</name>
        <dbReference type="ChEBI" id="CHEBI:29105"/>
        <label>2</label>
    </ligand>
</feature>
<dbReference type="PANTHER" id="PTHR32494:SF19">
    <property type="entry name" value="ALLANTOATE DEIMINASE-RELATED"/>
    <property type="match status" value="1"/>
</dbReference>
<accession>A0A1I7JQS8</accession>
<dbReference type="GO" id="GO:0016813">
    <property type="term" value="F:hydrolase activity, acting on carbon-nitrogen (but not peptide) bonds, in linear amidines"/>
    <property type="evidence" value="ECO:0007669"/>
    <property type="project" value="InterPro"/>
</dbReference>
<dbReference type="NCBIfam" id="NF006771">
    <property type="entry name" value="PRK09290.1-5"/>
    <property type="match status" value="1"/>
</dbReference>
<dbReference type="RefSeq" id="WP_074952799.1">
    <property type="nucleotide sequence ID" value="NZ_FPBV01000011.1"/>
</dbReference>
<dbReference type="Gene3D" id="3.30.70.360">
    <property type="match status" value="1"/>
</dbReference>
<dbReference type="InterPro" id="IPR011650">
    <property type="entry name" value="Peptidase_M20_dimer"/>
</dbReference>
<dbReference type="Pfam" id="PF07687">
    <property type="entry name" value="M20_dimer"/>
    <property type="match status" value="1"/>
</dbReference>
<evidence type="ECO:0000256" key="4">
    <source>
        <dbReference type="ARBA" id="ARBA00022723"/>
    </source>
</evidence>
<protein>
    <submittedName>
        <fullName evidence="9">Allantoate deiminase</fullName>
    </submittedName>
</protein>
<feature type="binding site" evidence="7">
    <location>
        <position position="81"/>
    </location>
    <ligand>
        <name>Zn(2+)</name>
        <dbReference type="ChEBI" id="CHEBI:29105"/>
        <label>1</label>
    </ligand>
</feature>
<dbReference type="InterPro" id="IPR002933">
    <property type="entry name" value="Peptidase_M20"/>
</dbReference>
<dbReference type="PANTHER" id="PTHR32494">
    <property type="entry name" value="ALLANTOATE DEIMINASE-RELATED"/>
    <property type="match status" value="1"/>
</dbReference>
<reference evidence="10" key="1">
    <citation type="submission" date="2016-10" db="EMBL/GenBank/DDBJ databases">
        <authorList>
            <person name="Varghese N."/>
        </authorList>
    </citation>
    <scope>NUCLEOTIDE SEQUENCE [LARGE SCALE GENOMIC DNA]</scope>
    <source>
        <strain evidence="10">DSM 17980</strain>
    </source>
</reference>
<evidence type="ECO:0000256" key="7">
    <source>
        <dbReference type="PIRSR" id="PIRSR001235-1"/>
    </source>
</evidence>
<comment type="cofactor">
    <cofactor evidence="7">
        <name>Zn(2+)</name>
        <dbReference type="ChEBI" id="CHEBI:29105"/>
    </cofactor>
    <text evidence="7">Binds 2 Zn(2+) ions per subunit.</text>
</comment>
<comment type="subunit">
    <text evidence="3">Homodimer.</text>
</comment>
<gene>
    <name evidence="9" type="ORF">SAMN05421543_11163</name>
</gene>
<sequence length="414" mass="44074">MVQVNRQRLWDRLMALAEIGRQPDGGVTRLAFTPEWRQAKEHVAGFMREAGLEVREDAVGNLIGRWPGRRPELPVVLTGSHLDSVFHGGNFDGPLGVLAAVEALQTLRENGLETDHPVEVVSFTDEEGARFRFGMTGSRAVAGTLTAEELEHRDADGVSIAEAMRAYGLEPGAFREAARSKGSVKAYVELHIEQGRVLENAGLAVGVVSGMAGPLWLRFTVEGEAGHAGATPMNLRRDPLVGAAAIVQAIEAECRRRAHTVGTVGQLEVHPGGVNIIPGRVAFTLDLRDVDEAERDAAEAAILAEARAVCGARGLRLTVETLQRIPPVPCAPAIQGIIGDACGQLGLPSMTLVSGAGHDGMQLRDLCPVGMIFVRSKDGISHDPAEYTSPEDCAAGADVLMHTLLQLASEAVRI</sequence>
<organism evidence="9 10">
    <name type="scientific">Alicyclobacillus macrosporangiidus</name>
    <dbReference type="NCBI Taxonomy" id="392015"/>
    <lineage>
        <taxon>Bacteria</taxon>
        <taxon>Bacillati</taxon>
        <taxon>Bacillota</taxon>
        <taxon>Bacilli</taxon>
        <taxon>Bacillales</taxon>
        <taxon>Alicyclobacillaceae</taxon>
        <taxon>Alicyclobacillus</taxon>
    </lineage>
</organism>
<feature type="domain" description="Peptidase M20 dimerisation" evidence="8">
    <location>
        <begin position="213"/>
        <end position="309"/>
    </location>
</feature>
<evidence type="ECO:0000256" key="6">
    <source>
        <dbReference type="ARBA" id="ARBA00023211"/>
    </source>
</evidence>
<dbReference type="STRING" id="392015.SAMN05421543_11163"/>
<dbReference type="Gene3D" id="3.40.630.10">
    <property type="entry name" value="Zn peptidases"/>
    <property type="match status" value="1"/>
</dbReference>
<dbReference type="InterPro" id="IPR010158">
    <property type="entry name" value="Amidase_Cbmase"/>
</dbReference>
<dbReference type="EMBL" id="FPBV01000011">
    <property type="protein sequence ID" value="SFU87542.1"/>
    <property type="molecule type" value="Genomic_DNA"/>
</dbReference>
<dbReference type="PIRSF" id="PIRSF001235">
    <property type="entry name" value="Amidase_carbamoylase"/>
    <property type="match status" value="1"/>
</dbReference>
<feature type="binding site" evidence="7">
    <location>
        <position position="191"/>
    </location>
    <ligand>
        <name>Zn(2+)</name>
        <dbReference type="ChEBI" id="CHEBI:29105"/>
        <label>1</label>
    </ligand>
</feature>
<keyword evidence="5" id="KW-0378">Hydrolase</keyword>
<keyword evidence="10" id="KW-1185">Reference proteome</keyword>
<evidence type="ECO:0000313" key="9">
    <source>
        <dbReference type="EMBL" id="SFU87542.1"/>
    </source>
</evidence>
<dbReference type="SUPFAM" id="SSF53187">
    <property type="entry name" value="Zn-dependent exopeptidases"/>
    <property type="match status" value="1"/>
</dbReference>
<dbReference type="AlphaFoldDB" id="A0A1I7JQS8"/>
<evidence type="ECO:0000256" key="5">
    <source>
        <dbReference type="ARBA" id="ARBA00022801"/>
    </source>
</evidence>
<dbReference type="SUPFAM" id="SSF55031">
    <property type="entry name" value="Bacterial exopeptidase dimerisation domain"/>
    <property type="match status" value="1"/>
</dbReference>
<evidence type="ECO:0000259" key="8">
    <source>
        <dbReference type="Pfam" id="PF07687"/>
    </source>
</evidence>
<keyword evidence="6" id="KW-0464">Manganese</keyword>
<dbReference type="Pfam" id="PF01546">
    <property type="entry name" value="Peptidase_M20"/>
    <property type="match status" value="1"/>
</dbReference>
<dbReference type="InterPro" id="IPR036264">
    <property type="entry name" value="Bact_exopeptidase_dim_dom"/>
</dbReference>
<dbReference type="CDD" id="cd03884">
    <property type="entry name" value="M20_bAS"/>
    <property type="match status" value="1"/>
</dbReference>
<evidence type="ECO:0000256" key="3">
    <source>
        <dbReference type="ARBA" id="ARBA00011738"/>
    </source>
</evidence>
<evidence type="ECO:0000313" key="10">
    <source>
        <dbReference type="Proteomes" id="UP000183508"/>
    </source>
</evidence>
<dbReference type="OrthoDB" id="9808195at2"/>
<proteinExistence type="inferred from homology"/>
<keyword evidence="4 7" id="KW-0479">Metal-binding</keyword>
<keyword evidence="7" id="KW-0862">Zinc</keyword>
<comment type="similarity">
    <text evidence="2">Belongs to the peptidase M20 family.</text>
</comment>
<dbReference type="Proteomes" id="UP000183508">
    <property type="component" value="Unassembled WGS sequence"/>
</dbReference>
<dbReference type="GO" id="GO:0046872">
    <property type="term" value="F:metal ion binding"/>
    <property type="evidence" value="ECO:0007669"/>
    <property type="project" value="UniProtKB-KW"/>
</dbReference>
<feature type="binding site" evidence="7">
    <location>
        <position position="382"/>
    </location>
    <ligand>
        <name>Zn(2+)</name>
        <dbReference type="ChEBI" id="CHEBI:29105"/>
        <label>2</label>
    </ligand>
</feature>
<name>A0A1I7JQS8_9BACL</name>
<evidence type="ECO:0000256" key="2">
    <source>
        <dbReference type="ARBA" id="ARBA00006153"/>
    </source>
</evidence>
<comment type="cofactor">
    <cofactor evidence="1">
        <name>Mn(2+)</name>
        <dbReference type="ChEBI" id="CHEBI:29035"/>
    </cofactor>
</comment>
<feature type="binding site" evidence="7">
    <location>
        <position position="92"/>
    </location>
    <ligand>
        <name>Zn(2+)</name>
        <dbReference type="ChEBI" id="CHEBI:29105"/>
        <label>1</label>
    </ligand>
</feature>
<evidence type="ECO:0000256" key="1">
    <source>
        <dbReference type="ARBA" id="ARBA00001936"/>
    </source>
</evidence>
<dbReference type="eggNOG" id="COG0624">
    <property type="taxonomic scope" value="Bacteria"/>
</dbReference>